<dbReference type="EMBL" id="FR905948">
    <property type="protein sequence ID" value="CDQ82306.1"/>
    <property type="molecule type" value="Genomic_DNA"/>
</dbReference>
<reference evidence="1" key="2">
    <citation type="submission" date="2014-03" db="EMBL/GenBank/DDBJ databases">
        <authorList>
            <person name="Genoscope - CEA"/>
        </authorList>
    </citation>
    <scope>NUCLEOTIDE SEQUENCE</scope>
</reference>
<dbReference type="Proteomes" id="UP000193380">
    <property type="component" value="Unassembled WGS sequence"/>
</dbReference>
<dbReference type="AlphaFoldDB" id="A0A060XS50"/>
<evidence type="ECO:0000313" key="1">
    <source>
        <dbReference type="EMBL" id="CDQ82306.1"/>
    </source>
</evidence>
<dbReference type="SUPFAM" id="SSF58113">
    <property type="entry name" value="Apolipoprotein A-I"/>
    <property type="match status" value="1"/>
</dbReference>
<gene>
    <name evidence="1" type="ORF">GSONMT00015271001</name>
</gene>
<dbReference type="PaxDb" id="8022-A0A060XS50"/>
<accession>A0A060XS50</accession>
<reference evidence="1" key="1">
    <citation type="journal article" date="2014" name="Nat. Commun.">
        <title>The rainbow trout genome provides novel insights into evolution after whole-genome duplication in vertebrates.</title>
        <authorList>
            <person name="Berthelot C."/>
            <person name="Brunet F."/>
            <person name="Chalopin D."/>
            <person name="Juanchich A."/>
            <person name="Bernard M."/>
            <person name="Noel B."/>
            <person name="Bento P."/>
            <person name="Da Silva C."/>
            <person name="Labadie K."/>
            <person name="Alberti A."/>
            <person name="Aury J.M."/>
            <person name="Louis A."/>
            <person name="Dehais P."/>
            <person name="Bardou P."/>
            <person name="Montfort J."/>
            <person name="Klopp C."/>
            <person name="Cabau C."/>
            <person name="Gaspin C."/>
            <person name="Thorgaard G.H."/>
            <person name="Boussaha M."/>
            <person name="Quillet E."/>
            <person name="Guyomard R."/>
            <person name="Galiana D."/>
            <person name="Bobe J."/>
            <person name="Volff J.N."/>
            <person name="Genet C."/>
            <person name="Wincker P."/>
            <person name="Jaillon O."/>
            <person name="Roest Crollius H."/>
            <person name="Guiguen Y."/>
        </authorList>
    </citation>
    <scope>NUCLEOTIDE SEQUENCE [LARGE SCALE GENOMIC DNA]</scope>
</reference>
<organism evidence="1 2">
    <name type="scientific">Oncorhynchus mykiss</name>
    <name type="common">Rainbow trout</name>
    <name type="synonym">Salmo gairdneri</name>
    <dbReference type="NCBI Taxonomy" id="8022"/>
    <lineage>
        <taxon>Eukaryota</taxon>
        <taxon>Metazoa</taxon>
        <taxon>Chordata</taxon>
        <taxon>Craniata</taxon>
        <taxon>Vertebrata</taxon>
        <taxon>Euteleostomi</taxon>
        <taxon>Actinopterygii</taxon>
        <taxon>Neopterygii</taxon>
        <taxon>Teleostei</taxon>
        <taxon>Protacanthopterygii</taxon>
        <taxon>Salmoniformes</taxon>
        <taxon>Salmonidae</taxon>
        <taxon>Salmoninae</taxon>
        <taxon>Oncorhynchus</taxon>
    </lineage>
</organism>
<sequence>MRAKVEVTKSKLFPMVEIVRTKLTNRLEERRNLAPPTLRSTGISL</sequence>
<name>A0A060XS50_ONCMY</name>
<proteinExistence type="predicted"/>
<protein>
    <submittedName>
        <fullName evidence="1">Uncharacterized protein</fullName>
    </submittedName>
</protein>
<evidence type="ECO:0000313" key="2">
    <source>
        <dbReference type="Proteomes" id="UP000193380"/>
    </source>
</evidence>